<keyword evidence="2" id="KW-1185">Reference proteome</keyword>
<reference evidence="2" key="1">
    <citation type="submission" date="2016-09" db="EMBL/GenBank/DDBJ databases">
        <authorList>
            <person name="Wibberg D."/>
        </authorList>
    </citation>
    <scope>NUCLEOTIDE SEQUENCE [LARGE SCALE GENOMIC DNA]</scope>
</reference>
<dbReference type="EMBL" id="FMJB01000064">
    <property type="protein sequence ID" value="SCM69518.1"/>
    <property type="molecule type" value="Genomic_DNA"/>
</dbReference>
<sequence>MIRSAPEVMRADALGIHLPDGHSLRWQDFSRVRRVAQGNMGTIYQILQHPTDEIFAEVEGSRVFGDFDDLADAIRHFRDVARSP</sequence>
<evidence type="ECO:0000313" key="1">
    <source>
        <dbReference type="EMBL" id="SCM69518.1"/>
    </source>
</evidence>
<dbReference type="RefSeq" id="WP_072709173.1">
    <property type="nucleotide sequence ID" value="NZ_FMJB01000064.1"/>
</dbReference>
<dbReference type="AlphaFoldDB" id="A0A1M4N623"/>
<accession>A0A1M4N623</accession>
<name>A0A1M4N623_9RHOB</name>
<proteinExistence type="predicted"/>
<gene>
    <name evidence="1" type="ORF">KARMA_3757</name>
</gene>
<evidence type="ECO:0000313" key="2">
    <source>
        <dbReference type="Proteomes" id="UP000184085"/>
    </source>
</evidence>
<dbReference type="Proteomes" id="UP000184085">
    <property type="component" value="Unassembled WGS sequence"/>
</dbReference>
<organism evidence="1 2">
    <name type="scientific">Donghicola eburneus</name>
    <dbReference type="NCBI Taxonomy" id="393278"/>
    <lineage>
        <taxon>Bacteria</taxon>
        <taxon>Pseudomonadati</taxon>
        <taxon>Pseudomonadota</taxon>
        <taxon>Alphaproteobacteria</taxon>
        <taxon>Rhodobacterales</taxon>
        <taxon>Roseobacteraceae</taxon>
        <taxon>Donghicola</taxon>
    </lineage>
</organism>
<protein>
    <submittedName>
        <fullName evidence="1">Uncharacterized protein</fullName>
    </submittedName>
</protein>